<feature type="transmembrane region" description="Helical" evidence="1">
    <location>
        <begin position="64"/>
        <end position="84"/>
    </location>
</feature>
<dbReference type="Pfam" id="PF10322">
    <property type="entry name" value="7TM_GPCR_Sru"/>
    <property type="match status" value="1"/>
</dbReference>
<evidence type="ECO:0000256" key="1">
    <source>
        <dbReference type="SAM" id="Phobius"/>
    </source>
</evidence>
<sequence length="112" mass="12677">MRVPLAGLVTGWMATLPVGRYITALYMLSFYLLYLVMYSATVLATIRAIVICSSNGGDEMVKRLLPVFFLAIYLLPILTTWFLYPAVTYIRMDSRVLPGYGATFDYVKVYPN</sequence>
<dbReference type="PANTHER" id="PTHR46045">
    <property type="entry name" value="SERPENTINE RECEPTOR, CLASS U-RELATED"/>
    <property type="match status" value="1"/>
</dbReference>
<dbReference type="STRING" id="6290.A0A0N4W049"/>
<evidence type="ECO:0000313" key="4">
    <source>
        <dbReference type="WBParaSite" id="HPLM_0000292501-mRNA-1"/>
    </source>
</evidence>
<proteinExistence type="predicted"/>
<name>A0A0N4W049_HAEPC</name>
<keyword evidence="1" id="KW-1133">Transmembrane helix</keyword>
<evidence type="ECO:0000313" key="3">
    <source>
        <dbReference type="Proteomes" id="UP000268014"/>
    </source>
</evidence>
<reference evidence="2 3" key="2">
    <citation type="submission" date="2018-11" db="EMBL/GenBank/DDBJ databases">
        <authorList>
            <consortium name="Pathogen Informatics"/>
        </authorList>
    </citation>
    <scope>NUCLEOTIDE SEQUENCE [LARGE SCALE GENOMIC DNA]</scope>
    <source>
        <strain evidence="2 3">MHpl1</strain>
    </source>
</reference>
<protein>
    <submittedName>
        <fullName evidence="4">Transmembrane protein</fullName>
    </submittedName>
</protein>
<organism evidence="4">
    <name type="scientific">Haemonchus placei</name>
    <name type="common">Barber's pole worm</name>
    <dbReference type="NCBI Taxonomy" id="6290"/>
    <lineage>
        <taxon>Eukaryota</taxon>
        <taxon>Metazoa</taxon>
        <taxon>Ecdysozoa</taxon>
        <taxon>Nematoda</taxon>
        <taxon>Chromadorea</taxon>
        <taxon>Rhabditida</taxon>
        <taxon>Rhabditina</taxon>
        <taxon>Rhabditomorpha</taxon>
        <taxon>Strongyloidea</taxon>
        <taxon>Trichostrongylidae</taxon>
        <taxon>Haemonchus</taxon>
    </lineage>
</organism>
<reference evidence="4" key="1">
    <citation type="submission" date="2017-02" db="UniProtKB">
        <authorList>
            <consortium name="WormBaseParasite"/>
        </authorList>
    </citation>
    <scope>IDENTIFICATION</scope>
</reference>
<feature type="transmembrane region" description="Helical" evidence="1">
    <location>
        <begin position="30"/>
        <end position="52"/>
    </location>
</feature>
<accession>A0A0N4W049</accession>
<keyword evidence="1" id="KW-0812">Transmembrane</keyword>
<dbReference type="Proteomes" id="UP000268014">
    <property type="component" value="Unassembled WGS sequence"/>
</dbReference>
<dbReference type="EMBL" id="UZAF01007678">
    <property type="protein sequence ID" value="VDO17541.1"/>
    <property type="molecule type" value="Genomic_DNA"/>
</dbReference>
<dbReference type="AlphaFoldDB" id="A0A0N4W049"/>
<keyword evidence="1" id="KW-0472">Membrane</keyword>
<dbReference type="InterPro" id="IPR003839">
    <property type="entry name" value="7TM_GPCR_serpentine_rcpt_Sru"/>
</dbReference>
<dbReference type="OrthoDB" id="5852634at2759"/>
<keyword evidence="3" id="KW-1185">Reference proteome</keyword>
<gene>
    <name evidence="2" type="ORF">HPLM_LOCUS2914</name>
</gene>
<dbReference type="WBParaSite" id="HPLM_0000292501-mRNA-1">
    <property type="protein sequence ID" value="HPLM_0000292501-mRNA-1"/>
    <property type="gene ID" value="HPLM_0000292501"/>
</dbReference>
<evidence type="ECO:0000313" key="2">
    <source>
        <dbReference type="EMBL" id="VDO17541.1"/>
    </source>
</evidence>